<dbReference type="EMBL" id="FNEJ01000032">
    <property type="protein sequence ID" value="SDJ44728.1"/>
    <property type="molecule type" value="Genomic_DNA"/>
</dbReference>
<evidence type="ECO:0000259" key="3">
    <source>
        <dbReference type="PROSITE" id="PS50110"/>
    </source>
</evidence>
<keyword evidence="5" id="KW-1185">Reference proteome</keyword>
<evidence type="ECO:0000313" key="5">
    <source>
        <dbReference type="Proteomes" id="UP000199093"/>
    </source>
</evidence>
<reference evidence="4 5" key="1">
    <citation type="submission" date="2016-10" db="EMBL/GenBank/DDBJ databases">
        <authorList>
            <person name="de Groot N.N."/>
        </authorList>
    </citation>
    <scope>NUCLEOTIDE SEQUENCE [LARGE SCALE GENOMIC DNA]</scope>
    <source>
        <strain evidence="4 5">DSM 26424</strain>
    </source>
</reference>
<feature type="modified residue" description="4-aspartylphosphate" evidence="2">
    <location>
        <position position="52"/>
    </location>
</feature>
<dbReference type="Gene3D" id="3.40.50.2300">
    <property type="match status" value="1"/>
</dbReference>
<dbReference type="PROSITE" id="PS50110">
    <property type="entry name" value="RESPONSE_REGULATORY"/>
    <property type="match status" value="1"/>
</dbReference>
<dbReference type="STRING" id="555512.SAMN04487993_103224"/>
<proteinExistence type="predicted"/>
<dbReference type="InterPro" id="IPR001789">
    <property type="entry name" value="Sig_transdc_resp-reg_receiver"/>
</dbReference>
<dbReference type="AlphaFoldDB" id="A0A1G8TT84"/>
<dbReference type="Proteomes" id="UP000199093">
    <property type="component" value="Unassembled WGS sequence"/>
</dbReference>
<name>A0A1G8TT84_9RHOB</name>
<protein>
    <submittedName>
        <fullName evidence="4">Response regulator receiver domain-containing protein</fullName>
    </submittedName>
</protein>
<evidence type="ECO:0000313" key="4">
    <source>
        <dbReference type="EMBL" id="SDJ44728.1"/>
    </source>
</evidence>
<dbReference type="PANTHER" id="PTHR44591:SF3">
    <property type="entry name" value="RESPONSE REGULATORY DOMAIN-CONTAINING PROTEIN"/>
    <property type="match status" value="1"/>
</dbReference>
<dbReference type="GO" id="GO:0000160">
    <property type="term" value="P:phosphorelay signal transduction system"/>
    <property type="evidence" value="ECO:0007669"/>
    <property type="project" value="InterPro"/>
</dbReference>
<dbReference type="SMART" id="SM00448">
    <property type="entry name" value="REC"/>
    <property type="match status" value="1"/>
</dbReference>
<dbReference type="CDD" id="cd00156">
    <property type="entry name" value="REC"/>
    <property type="match status" value="1"/>
</dbReference>
<feature type="domain" description="Response regulatory" evidence="3">
    <location>
        <begin position="3"/>
        <end position="126"/>
    </location>
</feature>
<sequence length="126" mass="13710">MAKILIVDDDAAVAATMETILVTSGHEVTVESSSDRVPKMLSKESFDLIISDLFMPHFDGLEMVMEIRKVCKKTPILIVTGGSRYIPTGTAELRGITSSAELFGANAILQKPFRRATLLNAVDDLL</sequence>
<dbReference type="RefSeq" id="WP_165616925.1">
    <property type="nucleotide sequence ID" value="NZ_FNEJ01000032.1"/>
</dbReference>
<evidence type="ECO:0000256" key="1">
    <source>
        <dbReference type="ARBA" id="ARBA00022553"/>
    </source>
</evidence>
<gene>
    <name evidence="4" type="ORF">SAMN04487993_103224</name>
</gene>
<dbReference type="Pfam" id="PF00072">
    <property type="entry name" value="Response_reg"/>
    <property type="match status" value="1"/>
</dbReference>
<dbReference type="InterPro" id="IPR050595">
    <property type="entry name" value="Bact_response_regulator"/>
</dbReference>
<keyword evidence="1 2" id="KW-0597">Phosphoprotein</keyword>
<evidence type="ECO:0000256" key="2">
    <source>
        <dbReference type="PROSITE-ProRule" id="PRU00169"/>
    </source>
</evidence>
<dbReference type="SUPFAM" id="SSF52172">
    <property type="entry name" value="CheY-like"/>
    <property type="match status" value="1"/>
</dbReference>
<dbReference type="InterPro" id="IPR011006">
    <property type="entry name" value="CheY-like_superfamily"/>
</dbReference>
<dbReference type="PANTHER" id="PTHR44591">
    <property type="entry name" value="STRESS RESPONSE REGULATOR PROTEIN 1"/>
    <property type="match status" value="1"/>
</dbReference>
<organism evidence="4 5">
    <name type="scientific">Salipiger marinus</name>
    <dbReference type="NCBI Taxonomy" id="555512"/>
    <lineage>
        <taxon>Bacteria</taxon>
        <taxon>Pseudomonadati</taxon>
        <taxon>Pseudomonadota</taxon>
        <taxon>Alphaproteobacteria</taxon>
        <taxon>Rhodobacterales</taxon>
        <taxon>Roseobacteraceae</taxon>
        <taxon>Salipiger</taxon>
    </lineage>
</organism>
<accession>A0A1G8TT84</accession>